<keyword evidence="2" id="KW-1185">Reference proteome</keyword>
<proteinExistence type="predicted"/>
<evidence type="ECO:0000313" key="2">
    <source>
        <dbReference type="Proteomes" id="UP000327439"/>
    </source>
</evidence>
<accession>A0A5J5QNY7</accession>
<organism evidence="1 2">
    <name type="scientific">Gossypium barbadense</name>
    <name type="common">Sea Island cotton</name>
    <name type="synonym">Hibiscus barbadensis</name>
    <dbReference type="NCBI Taxonomy" id="3634"/>
    <lineage>
        <taxon>Eukaryota</taxon>
        <taxon>Viridiplantae</taxon>
        <taxon>Streptophyta</taxon>
        <taxon>Embryophyta</taxon>
        <taxon>Tracheophyta</taxon>
        <taxon>Spermatophyta</taxon>
        <taxon>Magnoliopsida</taxon>
        <taxon>eudicotyledons</taxon>
        <taxon>Gunneridae</taxon>
        <taxon>Pentapetalae</taxon>
        <taxon>rosids</taxon>
        <taxon>malvids</taxon>
        <taxon>Malvales</taxon>
        <taxon>Malvaceae</taxon>
        <taxon>Malvoideae</taxon>
        <taxon>Gossypium</taxon>
    </lineage>
</organism>
<dbReference type="Proteomes" id="UP000327439">
    <property type="component" value="Chromosome D07"/>
</dbReference>
<reference evidence="2" key="1">
    <citation type="journal article" date="2020" name="Nat. Genet.">
        <title>Genomic diversifications of five Gossypium allopolyploid species and their impact on cotton improvement.</title>
        <authorList>
            <person name="Chen Z.J."/>
            <person name="Sreedasyam A."/>
            <person name="Ando A."/>
            <person name="Song Q."/>
            <person name="De Santiago L.M."/>
            <person name="Hulse-Kemp A.M."/>
            <person name="Ding M."/>
            <person name="Ye W."/>
            <person name="Kirkbride R.C."/>
            <person name="Jenkins J."/>
            <person name="Plott C."/>
            <person name="Lovell J."/>
            <person name="Lin Y.M."/>
            <person name="Vaughn R."/>
            <person name="Liu B."/>
            <person name="Simpson S."/>
            <person name="Scheffler B.E."/>
            <person name="Wen L."/>
            <person name="Saski C.A."/>
            <person name="Grover C.E."/>
            <person name="Hu G."/>
            <person name="Conover J.L."/>
            <person name="Carlson J.W."/>
            <person name="Shu S."/>
            <person name="Boston L.B."/>
            <person name="Williams M."/>
            <person name="Peterson D.G."/>
            <person name="McGee K."/>
            <person name="Jones D.C."/>
            <person name="Wendel J.F."/>
            <person name="Stelly D.M."/>
            <person name="Grimwood J."/>
            <person name="Schmutz J."/>
        </authorList>
    </citation>
    <scope>NUCLEOTIDE SEQUENCE [LARGE SCALE GENOMIC DNA]</scope>
    <source>
        <strain evidence="2">cv. 3-79</strain>
    </source>
</reference>
<dbReference type="EMBL" id="CM018221">
    <property type="protein sequence ID" value="KAB2020792.1"/>
    <property type="molecule type" value="Genomic_DNA"/>
</dbReference>
<dbReference type="AlphaFoldDB" id="A0A5J5QNY7"/>
<evidence type="ECO:0000313" key="1">
    <source>
        <dbReference type="EMBL" id="KAB2020792.1"/>
    </source>
</evidence>
<protein>
    <submittedName>
        <fullName evidence="1">Uncharacterized protein</fullName>
    </submittedName>
</protein>
<name>A0A5J5QNY7_GOSBA</name>
<gene>
    <name evidence="1" type="ORF">ES319_D07G093300v1</name>
</gene>
<sequence>MLRSHFGLHIDTVKRNIQTSRETDHSKVFWLKHGEANTKNFHAQVSRQRCINNIQMLLDDHRQPGIEEQGMCDIVTQYFESYYNSYGLDFDIFFQYTFFNLCK</sequence>